<evidence type="ECO:0000313" key="10">
    <source>
        <dbReference type="Proteomes" id="UP000608890"/>
    </source>
</evidence>
<dbReference type="SUPFAM" id="SSF53901">
    <property type="entry name" value="Thiolase-like"/>
    <property type="match status" value="1"/>
</dbReference>
<evidence type="ECO:0000256" key="4">
    <source>
        <dbReference type="PROSITE-ProRule" id="PRU01363"/>
    </source>
</evidence>
<comment type="caution">
    <text evidence="9">The sequence shown here is derived from an EMBL/GenBank/DDBJ whole genome shotgun (WGS) entry which is preliminary data.</text>
</comment>
<feature type="active site" description="Proton donor; for dehydratase activity" evidence="4">
    <location>
        <position position="2663"/>
    </location>
</feature>
<feature type="region of interest" description="Disordered" evidence="5">
    <location>
        <begin position="1780"/>
        <end position="1815"/>
    </location>
</feature>
<dbReference type="Pfam" id="PF21089">
    <property type="entry name" value="PKS_DH_N"/>
    <property type="match status" value="1"/>
</dbReference>
<dbReference type="Pfam" id="PF13561">
    <property type="entry name" value="adh_short_C2"/>
    <property type="match status" value="1"/>
</dbReference>
<keyword evidence="3" id="KW-0808">Transferase</keyword>
<keyword evidence="1" id="KW-0596">Phosphopantetheine</keyword>
<dbReference type="InterPro" id="IPR014030">
    <property type="entry name" value="Ketoacyl_synth_N"/>
</dbReference>
<dbReference type="InterPro" id="IPR018201">
    <property type="entry name" value="Ketoacyl_synth_AS"/>
</dbReference>
<dbReference type="SUPFAM" id="SSF51412">
    <property type="entry name" value="Inosine monophosphate dehydrogenase (IMPDH)"/>
    <property type="match status" value="2"/>
</dbReference>
<protein>
    <recommendedName>
        <fullName evidence="11">SDR family NAD(P)-dependent oxidoreductase</fullName>
    </recommendedName>
</protein>
<dbReference type="InterPro" id="IPR036291">
    <property type="entry name" value="NAD(P)-bd_dom_sf"/>
</dbReference>
<dbReference type="InterPro" id="IPR014043">
    <property type="entry name" value="Acyl_transferase_dom"/>
</dbReference>
<dbReference type="Gene3D" id="3.10.129.110">
    <property type="entry name" value="Polyketide synthase dehydratase"/>
    <property type="match status" value="1"/>
</dbReference>
<feature type="domain" description="Carrier" evidence="6">
    <location>
        <begin position="1814"/>
        <end position="1896"/>
    </location>
</feature>
<dbReference type="GO" id="GO:0004312">
    <property type="term" value="F:fatty acid synthase activity"/>
    <property type="evidence" value="ECO:0007669"/>
    <property type="project" value="InterPro"/>
</dbReference>
<feature type="compositionally biased region" description="Polar residues" evidence="5">
    <location>
        <begin position="1654"/>
        <end position="1668"/>
    </location>
</feature>
<dbReference type="Pfam" id="PF02801">
    <property type="entry name" value="Ketoacyl-synt_C"/>
    <property type="match status" value="1"/>
</dbReference>
<dbReference type="SMART" id="SM00822">
    <property type="entry name" value="PKS_KR"/>
    <property type="match status" value="1"/>
</dbReference>
<dbReference type="Pfam" id="PF03060">
    <property type="entry name" value="NMO"/>
    <property type="match status" value="1"/>
</dbReference>
<dbReference type="SUPFAM" id="SSF47336">
    <property type="entry name" value="ACP-like"/>
    <property type="match status" value="1"/>
</dbReference>
<dbReference type="Proteomes" id="UP000608890">
    <property type="component" value="Unassembled WGS sequence"/>
</dbReference>
<dbReference type="InterPro" id="IPR020807">
    <property type="entry name" value="PKS_DH"/>
</dbReference>
<dbReference type="Gene3D" id="3.40.47.10">
    <property type="match status" value="1"/>
</dbReference>
<dbReference type="InterPro" id="IPR013968">
    <property type="entry name" value="PKS_KR"/>
</dbReference>
<dbReference type="InterPro" id="IPR049552">
    <property type="entry name" value="PKS_DH_N"/>
</dbReference>
<dbReference type="InterPro" id="IPR042104">
    <property type="entry name" value="PKS_dehydratase_sf"/>
</dbReference>
<feature type="domain" description="PKS/mFAS DH" evidence="8">
    <location>
        <begin position="2451"/>
        <end position="2753"/>
    </location>
</feature>
<dbReference type="InterPro" id="IPR052568">
    <property type="entry name" value="PKS-FAS_Synthase"/>
</dbReference>
<dbReference type="GO" id="GO:0005835">
    <property type="term" value="C:fatty acid synthase complex"/>
    <property type="evidence" value="ECO:0007669"/>
    <property type="project" value="InterPro"/>
</dbReference>
<dbReference type="SUPFAM" id="SSF52151">
    <property type="entry name" value="FabD/lysophospholipase-like"/>
    <property type="match status" value="1"/>
</dbReference>
<dbReference type="Gene3D" id="3.20.20.70">
    <property type="entry name" value="Aldolase class I"/>
    <property type="match status" value="2"/>
</dbReference>
<dbReference type="InterPro" id="IPR016039">
    <property type="entry name" value="Thiolase-like"/>
</dbReference>
<dbReference type="GO" id="GO:0006633">
    <property type="term" value="P:fatty acid biosynthetic process"/>
    <property type="evidence" value="ECO:0007669"/>
    <property type="project" value="InterPro"/>
</dbReference>
<evidence type="ECO:0000313" key="9">
    <source>
        <dbReference type="EMBL" id="GGM52144.1"/>
    </source>
</evidence>
<feature type="region of interest" description="Disordered" evidence="5">
    <location>
        <begin position="1897"/>
        <end position="1923"/>
    </location>
</feature>
<dbReference type="PRINTS" id="PR01483">
    <property type="entry name" value="FASYNTHASE"/>
</dbReference>
<dbReference type="InterPro" id="IPR013785">
    <property type="entry name" value="Aldolase_TIM"/>
</dbReference>
<accession>A0A917X1H9</accession>
<dbReference type="InterPro" id="IPR014031">
    <property type="entry name" value="Ketoacyl_synth_C"/>
</dbReference>
<evidence type="ECO:0008006" key="11">
    <source>
        <dbReference type="Google" id="ProtNLM"/>
    </source>
</evidence>
<evidence type="ECO:0000259" key="8">
    <source>
        <dbReference type="PROSITE" id="PS52019"/>
    </source>
</evidence>
<reference evidence="9" key="2">
    <citation type="submission" date="2020-09" db="EMBL/GenBank/DDBJ databases">
        <authorList>
            <person name="Sun Q."/>
            <person name="Zhou Y."/>
        </authorList>
    </citation>
    <scope>NUCLEOTIDE SEQUENCE</scope>
    <source>
        <strain evidence="9">CGMCC 4.7312</strain>
    </source>
</reference>
<dbReference type="InterPro" id="IPR001227">
    <property type="entry name" value="Ac_transferase_dom_sf"/>
</dbReference>
<dbReference type="Gene3D" id="3.40.50.720">
    <property type="entry name" value="NAD(P)-binding Rossmann-like Domain"/>
    <property type="match status" value="1"/>
</dbReference>
<evidence type="ECO:0000256" key="5">
    <source>
        <dbReference type="SAM" id="MobiDB-lite"/>
    </source>
</evidence>
<dbReference type="InterPro" id="IPR002347">
    <property type="entry name" value="SDR_fam"/>
</dbReference>
<dbReference type="PROSITE" id="PS00606">
    <property type="entry name" value="KS3_1"/>
    <property type="match status" value="1"/>
</dbReference>
<dbReference type="PROSITE" id="PS52019">
    <property type="entry name" value="PKS_MFAS_DH"/>
    <property type="match status" value="1"/>
</dbReference>
<keyword evidence="10" id="KW-1185">Reference proteome</keyword>
<organism evidence="9 10">
    <name type="scientific">Micromonospora sonchi</name>
    <dbReference type="NCBI Taxonomy" id="1763543"/>
    <lineage>
        <taxon>Bacteria</taxon>
        <taxon>Bacillati</taxon>
        <taxon>Actinomycetota</taxon>
        <taxon>Actinomycetes</taxon>
        <taxon>Micromonosporales</taxon>
        <taxon>Micromonosporaceae</taxon>
        <taxon>Micromonospora</taxon>
    </lineage>
</organism>
<dbReference type="SMART" id="SM00827">
    <property type="entry name" value="PKS_AT"/>
    <property type="match status" value="1"/>
</dbReference>
<dbReference type="Pfam" id="PF00698">
    <property type="entry name" value="Acyl_transf_1"/>
    <property type="match status" value="1"/>
</dbReference>
<dbReference type="Pfam" id="PF14765">
    <property type="entry name" value="PS-DH"/>
    <property type="match status" value="1"/>
</dbReference>
<feature type="region of interest" description="Disordered" evidence="5">
    <location>
        <begin position="1620"/>
        <end position="1693"/>
    </location>
</feature>
<name>A0A917X1H9_9ACTN</name>
<dbReference type="PROSITE" id="PS50075">
    <property type="entry name" value="CARRIER"/>
    <property type="match status" value="1"/>
</dbReference>
<dbReference type="Pfam" id="PF00550">
    <property type="entry name" value="PP-binding"/>
    <property type="match status" value="1"/>
</dbReference>
<dbReference type="InterPro" id="IPR036736">
    <property type="entry name" value="ACP-like_sf"/>
</dbReference>
<dbReference type="CDD" id="cd08953">
    <property type="entry name" value="KR_2_SDR_x"/>
    <property type="match status" value="1"/>
</dbReference>
<gene>
    <name evidence="9" type="ORF">GCM10011608_41290</name>
</gene>
<evidence type="ECO:0000256" key="3">
    <source>
        <dbReference type="ARBA" id="ARBA00022679"/>
    </source>
</evidence>
<dbReference type="SMART" id="SM00826">
    <property type="entry name" value="PKS_DH"/>
    <property type="match status" value="1"/>
</dbReference>
<evidence type="ECO:0000256" key="1">
    <source>
        <dbReference type="ARBA" id="ARBA00022450"/>
    </source>
</evidence>
<dbReference type="InterPro" id="IPR016035">
    <property type="entry name" value="Acyl_Trfase/lysoPLipase"/>
</dbReference>
<dbReference type="Pfam" id="PF00109">
    <property type="entry name" value="ketoacyl-synt"/>
    <property type="match status" value="1"/>
</dbReference>
<evidence type="ECO:0000259" key="7">
    <source>
        <dbReference type="PROSITE" id="PS52004"/>
    </source>
</evidence>
<dbReference type="SMART" id="SM00825">
    <property type="entry name" value="PKS_KS"/>
    <property type="match status" value="1"/>
</dbReference>
<reference evidence="9" key="1">
    <citation type="journal article" date="2014" name="Int. J. Syst. Evol. Microbiol.">
        <title>Complete genome sequence of Corynebacterium casei LMG S-19264T (=DSM 44701T), isolated from a smear-ripened cheese.</title>
        <authorList>
            <consortium name="US DOE Joint Genome Institute (JGI-PGF)"/>
            <person name="Walter F."/>
            <person name="Albersmeier A."/>
            <person name="Kalinowski J."/>
            <person name="Ruckert C."/>
        </authorList>
    </citation>
    <scope>NUCLEOTIDE SEQUENCE</scope>
    <source>
        <strain evidence="9">CGMCC 4.7312</strain>
    </source>
</reference>
<dbReference type="Gene3D" id="1.10.1200.10">
    <property type="entry name" value="ACP-like"/>
    <property type="match status" value="1"/>
</dbReference>
<dbReference type="InterPro" id="IPR020841">
    <property type="entry name" value="PKS_Beta-ketoAc_synthase_dom"/>
</dbReference>
<dbReference type="PANTHER" id="PTHR43074">
    <property type="entry name" value="OMEGA-3 POLYUNSATURATED FATTY ACID SYNTHASE PFAB-RELATED"/>
    <property type="match status" value="1"/>
</dbReference>
<dbReference type="PROSITE" id="PS52004">
    <property type="entry name" value="KS3_2"/>
    <property type="match status" value="1"/>
</dbReference>
<feature type="active site" description="Proton acceptor; for dehydratase activity" evidence="4">
    <location>
        <position position="2481"/>
    </location>
</feature>
<feature type="region of interest" description="C-terminal hotdog fold" evidence="4">
    <location>
        <begin position="2594"/>
        <end position="2753"/>
    </location>
</feature>
<dbReference type="InterPro" id="IPR057326">
    <property type="entry name" value="KR_dom"/>
</dbReference>
<dbReference type="Gene3D" id="3.40.366.10">
    <property type="entry name" value="Malonyl-Coenzyme A Acyl Carrier Protein, domain 2"/>
    <property type="match status" value="1"/>
</dbReference>
<feature type="region of interest" description="N-terminal hotdog fold" evidence="4">
    <location>
        <begin position="2451"/>
        <end position="2578"/>
    </location>
</feature>
<feature type="region of interest" description="Disordered" evidence="5">
    <location>
        <begin position="234"/>
        <end position="256"/>
    </location>
</feature>
<dbReference type="InterPro" id="IPR003965">
    <property type="entry name" value="Fatty_acid_synthase"/>
</dbReference>
<dbReference type="InterPro" id="IPR049900">
    <property type="entry name" value="PKS_mFAS_DH"/>
</dbReference>
<dbReference type="SUPFAM" id="SSF55048">
    <property type="entry name" value="Probable ACP-binding domain of malonyl-CoA ACP transacylase"/>
    <property type="match status" value="1"/>
</dbReference>
<dbReference type="GO" id="GO:0004315">
    <property type="term" value="F:3-oxoacyl-[acyl-carrier-protein] synthase activity"/>
    <property type="evidence" value="ECO:0007669"/>
    <property type="project" value="InterPro"/>
</dbReference>
<dbReference type="Pfam" id="PF08659">
    <property type="entry name" value="KR"/>
    <property type="match status" value="1"/>
</dbReference>
<evidence type="ECO:0000256" key="2">
    <source>
        <dbReference type="ARBA" id="ARBA00022553"/>
    </source>
</evidence>
<dbReference type="SUPFAM" id="SSF51735">
    <property type="entry name" value="NAD(P)-binding Rossmann-fold domains"/>
    <property type="match status" value="2"/>
</dbReference>
<dbReference type="PANTHER" id="PTHR43074:SF1">
    <property type="entry name" value="BETA-KETOACYL SYNTHASE FAMILY PROTEIN-RELATED"/>
    <property type="match status" value="1"/>
</dbReference>
<sequence>MPAETYRRALDFLVLSPPGFTDPALAIAASRAGAIGVLNLEFADDLDAARAGARLLARQARGRWGVLVDHPGMLVEPLLAMPAQRPDVVVLPAGVPDLPAVVAQVRAAGSAVFVVATDLAEAQRAEDIEADAVIVKGNEAGGWVGEETSFVLVQQFLAALRLPVWVQGGIGLHTVAACQAAGAAGVALDGQVLLARESSLPPAWRARLPAADGAETLCLGTEVGAPVRLLCQGPAPEGLLPPSGPDDGSGATDDARRRWRRSVVAGAGRPMEPGGVLAVGQDVAFAADLARRFVTVGGIVGALRDAAVAQCRTARASNPLRADSPLARSHGTRFPLVQGPMTRVSDRTAFAAEVAEAGGLPFLALSLMRGPDVAALLGQTRARLAERAWGVGILGFVPPELREEQLAAILAAPPPFALIAGGRPDQARALEAHGITTYLHVPSPTLLSMYLRDGARRFVFEGRECGGHVGPRSSFVLWELAVRTLLAEIPAGADAGEYHVLLAGGIHDGRSGAMAAAIVAPLVERGVRVGALMGTAYLFTGEAVDSGAITADFQQAAISCQGTTLLETGPGHATRCARSPYVDDFAARKDQLRRDGASPSTLRDELERLNVGRLRIATKGIERRPTGEGPDTQLVTVDVAERWNQGLYMIGQVAALRAGVRTMEELHRDVSEGSDERLGALATPPARTEPVPAPVDVAVIGMGCILPGAADLPTFWANILDKVDAITEVPGRRWDWRRYYDPDRAARDRVYSRWGGFVEEVPFDPVAFGMPPHSLRSIEPFQLLGLLVAQAALRDAGYLDRPFPRTRTAVLLGAGGGGGDLAGGYLVRSALPGLFGDDAARITAELGSALPEWTEDSFPGLLLNVAAGRIANRLDLGGSNFTVDAACASSLAAIHLGVLELAQHRSDLAIVGGVDAIQNPFAYLCFSKTQALSPSGRCRPFDASADGIAISEGFAAVVLKRLADAERDGDRVYAVIRGVGSSSDGRDRSLTAPRPEGQVQALRRAYAQAAVPPATVGLVEAHGTGTVAGDLAESQALTGVWAESGAAPQSCAVGSVKSMIGHTKATAGVAGLIKAALALHHKVLPATLGVTTPSARAGLTTGPLYVNSENRPWLATPDGAPRRAGVSAFGFGGTNFHLVLEEYTGAFLPAPPVRERWPAELFVWRARSRDELVDAVGALLDPLESLSPAELPRLVDLAAALARRRSAPESPVSLALVATSPTDLVAKLRRARDVVAGPEARVHTADGLHFAADGGQLSDGRVAFLFPGQGSQYVDMGREIALLFPDVREGFERADRLLAQRWEEPLSRTVFPAPAFTPEQTRAQTEALARTDVAQSALGAVELAYLGLLRQAGVAPDLVAGHSYGEFVALAAAGCLPEDDLLRLSEARGRFIREESTGADGAMAAAHATPDDLRPHLDGSDLVVANLNSPTQTVVSGRRAGVDAFVARCQAAGIAVRALPVSCAFHSPLVEPARNRLAELLRATDFAAPRIPVYANTTAAAYPDDPAELAGLLAEHLVRPVRFVDQVEAMFAAGARIFVEVGPRNVLSGLVGGILGDRPHLAVPMDVPGRPALSTMLDCLAALAAEGAPVDVRRWFEGRSTGDLDLASLGARPAPRPGLWLVDGGRARPASVPAQRQPTVGAADRLDEFDPGGQQVTESATPSPNGNWTDHADPAHVLGVPNAGPAPGSTAPARLTEVPAAGRADQVMDSYHQVMQQFLETQRNVMLAYLGVQDDLAGPVVAPPTRERPAMTGPDLFGPAMTPPAVAAPAVAAPAARTVPEQPAVSTADARRPAPVDAEATAARPSAGPSGPQVDREELTKRLIQVVSDRTGYPEEMLSLDADLEADLGIDSIKRVEIAGLLLQSLSLPDGTDPDLEGMRSGRTLRQIVTAFEQLTGAGEPGPQLTGTGNERPFDPVPTDDRRIGRHLPRVVTAPPPGTPGGLADGAIVVVDRGCAVGTATVDRLRAAGRQVLRVVVGPPGAPGADLVVDDPADPQAVSRLLDDLRQRTDRVAGLVHLAALTPPDPARTAAVDHVCGLFLLVRALAADLGTAARAGGGVVLAATGLGGHLGFDGVGPGGPASAALLGFLKSLAHEWPTVRIKAVDVSPGPAEQVAGHLLDELTADDGLVEVGYRDGVRHMVVVAPADLVGRDAAEPLGPDSVLLATGGARGITAEAVSALVERYPGGTVVLVGRSAADAEDPATAGLTDPRELRRALLKRARAAGEPHSPAAVEAAYRLLLGGRAVAATMRRLRAVDARVEYVACDVRDPAAFGALIDDVYARHGRIDGVIHGAGVVEDRLVGDKELDSLRRVLTTKLAPAEVLATRLRPEKLRFVAFFSSATARFGNAGQVDYAAANEVLNKLATELDARWPARVVAVGWGPWESGMVSPELRRRFAERGVALIGVEVGRRCFVDELAYGRKGETEVVIGGSAWNPTPGRNVARPAATPPRPLAARARDVTNDSLRYAFDLAHDTYLADHRLDGRPVVPFAMVLELVTEAAETFFAPRIVTGVRDLRLRQGILLSAGPGPEPVEVLVTARLGAAAEAGGPSAGVLTAEVTVAAAAEPARVHYHAAVELAAAALPQPPTDPAPSQLDGLPAFPVGVAEAYATMLFHGPLFHAIAEIHGMDRRGARAELRPSVPARCMRAPESARWVLDPVLIDAALQLQVLWTRTHWDMTLLPTELGQLRRYADLAPADDPTPVRHELRIRSESRAPLCHADHYFHDGDGRLLAVITDMVGVGSRALHRLADAQPGSSAATVG</sequence>
<feature type="domain" description="Ketosynthase family 3 (KS3)" evidence="7">
    <location>
        <begin position="694"/>
        <end position="1142"/>
    </location>
</feature>
<dbReference type="EMBL" id="BMNB01000020">
    <property type="protein sequence ID" value="GGM52144.1"/>
    <property type="molecule type" value="Genomic_DNA"/>
</dbReference>
<evidence type="ECO:0000259" key="6">
    <source>
        <dbReference type="PROSITE" id="PS50075"/>
    </source>
</evidence>
<proteinExistence type="predicted"/>
<keyword evidence="2" id="KW-0597">Phosphoprotein</keyword>
<dbReference type="InterPro" id="IPR016036">
    <property type="entry name" value="Malonyl_transacylase_ACP-bd"/>
</dbReference>
<dbReference type="RefSeq" id="WP_189046800.1">
    <property type="nucleotide sequence ID" value="NZ_BMNB01000020.1"/>
</dbReference>
<dbReference type="CDD" id="cd00833">
    <property type="entry name" value="PKS"/>
    <property type="match status" value="1"/>
</dbReference>
<dbReference type="InterPro" id="IPR009081">
    <property type="entry name" value="PP-bd_ACP"/>
</dbReference>
<dbReference type="InterPro" id="IPR049551">
    <property type="entry name" value="PKS_DH_C"/>
</dbReference>